<proteinExistence type="inferred from homology"/>
<feature type="binding site" evidence="9">
    <location>
        <position position="61"/>
    </location>
    <ligand>
        <name>Zn(2+)</name>
        <dbReference type="ChEBI" id="CHEBI:29105"/>
    </ligand>
</feature>
<feature type="binding site" evidence="9">
    <location>
        <position position="168"/>
    </location>
    <ligand>
        <name>Zn(2+)</name>
        <dbReference type="ChEBI" id="CHEBI:29105"/>
    </ligand>
</feature>
<reference evidence="11" key="1">
    <citation type="submission" date="2019-03" db="EMBL/GenBank/DDBJ databases">
        <title>Lake Tanganyika Metagenome-Assembled Genomes (MAGs).</title>
        <authorList>
            <person name="Tran P."/>
        </authorList>
    </citation>
    <scope>NUCLEOTIDE SEQUENCE</scope>
    <source>
        <strain evidence="11">K_DeepCast_65m_m2_066</strain>
    </source>
</reference>
<dbReference type="PANTHER" id="PTHR30390">
    <property type="entry name" value="SEDOHEPTULOSE 7-PHOSPHATE ISOMERASE / DNAA INITIATOR-ASSOCIATING FACTOR FOR REPLICATION INITIATION"/>
    <property type="match status" value="1"/>
</dbReference>
<comment type="pathway">
    <text evidence="9">Carbohydrate biosynthesis; D-glycero-D-manno-heptose 7-phosphate biosynthesis; D-glycero-alpha-D-manno-heptose 7-phosphate and D-glycero-beta-D-manno-heptose 7-phosphate from sedoheptulose 7-phosphate: step 1/1.</text>
</comment>
<dbReference type="EMBL" id="VGLS01000481">
    <property type="protein sequence ID" value="MBM3225102.1"/>
    <property type="molecule type" value="Genomic_DNA"/>
</dbReference>
<gene>
    <name evidence="9" type="primary">gmhA</name>
    <name evidence="11" type="ORF">FJZ47_15050</name>
</gene>
<feature type="binding site" evidence="9">
    <location>
        <position position="176"/>
    </location>
    <ligand>
        <name>Zn(2+)</name>
        <dbReference type="ChEBI" id="CHEBI:29105"/>
    </ligand>
</feature>
<evidence type="ECO:0000256" key="7">
    <source>
        <dbReference type="ARBA" id="ARBA00023235"/>
    </source>
</evidence>
<evidence type="ECO:0000313" key="11">
    <source>
        <dbReference type="EMBL" id="MBM3225102.1"/>
    </source>
</evidence>
<evidence type="ECO:0000256" key="2">
    <source>
        <dbReference type="ARBA" id="ARBA00004496"/>
    </source>
</evidence>
<feature type="binding site" evidence="9">
    <location>
        <position position="168"/>
    </location>
    <ligand>
        <name>substrate</name>
    </ligand>
</feature>
<evidence type="ECO:0000256" key="1">
    <source>
        <dbReference type="ARBA" id="ARBA00000348"/>
    </source>
</evidence>
<evidence type="ECO:0000256" key="4">
    <source>
        <dbReference type="ARBA" id="ARBA00022490"/>
    </source>
</evidence>
<dbReference type="GO" id="GO:0008968">
    <property type="term" value="F:D-sedoheptulose 7-phosphate isomerase activity"/>
    <property type="evidence" value="ECO:0007669"/>
    <property type="project" value="UniProtKB-UniRule"/>
</dbReference>
<comment type="similarity">
    <text evidence="3 9">Belongs to the SIS family. GmhA subfamily.</text>
</comment>
<dbReference type="GO" id="GO:1901135">
    <property type="term" value="P:carbohydrate derivative metabolic process"/>
    <property type="evidence" value="ECO:0007669"/>
    <property type="project" value="InterPro"/>
</dbReference>
<evidence type="ECO:0000256" key="8">
    <source>
        <dbReference type="ARBA" id="ARBA00023277"/>
    </source>
</evidence>
<dbReference type="Gene3D" id="3.40.50.10490">
    <property type="entry name" value="Glucose-6-phosphate isomerase like protein, domain 1"/>
    <property type="match status" value="1"/>
</dbReference>
<dbReference type="GO" id="GO:0005975">
    <property type="term" value="P:carbohydrate metabolic process"/>
    <property type="evidence" value="ECO:0007669"/>
    <property type="project" value="UniProtKB-UniRule"/>
</dbReference>
<keyword evidence="4 9" id="KW-0963">Cytoplasm</keyword>
<dbReference type="CDD" id="cd05006">
    <property type="entry name" value="SIS_GmhA"/>
    <property type="match status" value="1"/>
</dbReference>
<dbReference type="PROSITE" id="PS51464">
    <property type="entry name" value="SIS"/>
    <property type="match status" value="1"/>
</dbReference>
<dbReference type="GO" id="GO:0097367">
    <property type="term" value="F:carbohydrate derivative binding"/>
    <property type="evidence" value="ECO:0007669"/>
    <property type="project" value="InterPro"/>
</dbReference>
<dbReference type="EC" id="5.3.1.28" evidence="9"/>
<keyword evidence="6 9" id="KW-0862">Zinc</keyword>
<comment type="function">
    <text evidence="9">Catalyzes the isomerization of sedoheptulose 7-phosphate in D-glycero-D-manno-heptose 7-phosphate.</text>
</comment>
<keyword evidence="8 9" id="KW-0119">Carbohydrate metabolism</keyword>
<dbReference type="InterPro" id="IPR046348">
    <property type="entry name" value="SIS_dom_sf"/>
</dbReference>
<sequence>MEDITQELRDSAALKLHVAETQGSIIQAMIECIWASLQQGGKLLLCGNGGSAGDAQHLATECMVRLEIDRAPIPALALTTDTSLLTAAANDHGFETIFARQVAGLGRAGDVLLALSTSGNSRNVIRAVEEARRRGLHTLGWLGKDGGQLKDLVDLALVVPSTNTQRIQEVHITVGHILCGVLERRVLCTPLDIDQEPVMADGRPCKTF</sequence>
<dbReference type="GO" id="GO:0008270">
    <property type="term" value="F:zinc ion binding"/>
    <property type="evidence" value="ECO:0007669"/>
    <property type="project" value="UniProtKB-UniRule"/>
</dbReference>
<organism evidence="11 12">
    <name type="scientific">Tectimicrobiota bacterium</name>
    <dbReference type="NCBI Taxonomy" id="2528274"/>
    <lineage>
        <taxon>Bacteria</taxon>
        <taxon>Pseudomonadati</taxon>
        <taxon>Nitrospinota/Tectimicrobiota group</taxon>
        <taxon>Candidatus Tectimicrobiota</taxon>
    </lineage>
</organism>
<feature type="domain" description="SIS" evidence="10">
    <location>
        <begin position="33"/>
        <end position="197"/>
    </location>
</feature>
<evidence type="ECO:0000256" key="9">
    <source>
        <dbReference type="HAMAP-Rule" id="MF_00067"/>
    </source>
</evidence>
<dbReference type="InterPro" id="IPR004515">
    <property type="entry name" value="Phosphoheptose_Isoase"/>
</dbReference>
<evidence type="ECO:0000256" key="3">
    <source>
        <dbReference type="ARBA" id="ARBA00009894"/>
    </source>
</evidence>
<feature type="binding site" evidence="9">
    <location>
        <begin position="116"/>
        <end position="118"/>
    </location>
    <ligand>
        <name>substrate</name>
    </ligand>
</feature>
<dbReference type="Proteomes" id="UP000712673">
    <property type="component" value="Unassembled WGS sequence"/>
</dbReference>
<evidence type="ECO:0000259" key="10">
    <source>
        <dbReference type="PROSITE" id="PS51464"/>
    </source>
</evidence>
<feature type="binding site" evidence="9">
    <location>
        <begin position="48"/>
        <end position="50"/>
    </location>
    <ligand>
        <name>substrate</name>
    </ligand>
</feature>
<keyword evidence="7 9" id="KW-0413">Isomerase</keyword>
<feature type="binding site" evidence="9">
    <location>
        <position position="61"/>
    </location>
    <ligand>
        <name>substrate</name>
    </ligand>
</feature>
<protein>
    <recommendedName>
        <fullName evidence="9">Phosphoheptose isomerase</fullName>
        <ecNumber evidence="9">5.3.1.28</ecNumber>
    </recommendedName>
    <alternativeName>
        <fullName evidence="9">Sedoheptulose 7-phosphate isomerase</fullName>
    </alternativeName>
</protein>
<accession>A0A938B1M0</accession>
<dbReference type="HAMAP" id="MF_00067">
    <property type="entry name" value="GmhA"/>
    <property type="match status" value="1"/>
</dbReference>
<evidence type="ECO:0000256" key="6">
    <source>
        <dbReference type="ARBA" id="ARBA00022833"/>
    </source>
</evidence>
<dbReference type="Pfam" id="PF13580">
    <property type="entry name" value="SIS_2"/>
    <property type="match status" value="1"/>
</dbReference>
<comment type="caution">
    <text evidence="11">The sequence shown here is derived from an EMBL/GenBank/DDBJ whole genome shotgun (WGS) entry which is preliminary data.</text>
</comment>
<comment type="subcellular location">
    <subcellularLocation>
        <location evidence="2 9">Cytoplasm</location>
    </subcellularLocation>
</comment>
<dbReference type="InterPro" id="IPR035461">
    <property type="entry name" value="GmhA/DiaA"/>
</dbReference>
<comment type="catalytic activity">
    <reaction evidence="1 9">
        <text>2 D-sedoheptulose 7-phosphate = D-glycero-alpha-D-manno-heptose 7-phosphate + D-glycero-beta-D-manno-heptose 7-phosphate</text>
        <dbReference type="Rhea" id="RHEA:27489"/>
        <dbReference type="ChEBI" id="CHEBI:57483"/>
        <dbReference type="ChEBI" id="CHEBI:60203"/>
        <dbReference type="ChEBI" id="CHEBI:60204"/>
        <dbReference type="EC" id="5.3.1.28"/>
    </reaction>
</comment>
<feature type="binding site" evidence="9">
    <location>
        <position position="57"/>
    </location>
    <ligand>
        <name>Zn(2+)</name>
        <dbReference type="ChEBI" id="CHEBI:29105"/>
    </ligand>
</feature>
<feature type="binding site" evidence="9">
    <location>
        <begin position="90"/>
        <end position="91"/>
    </location>
    <ligand>
        <name>substrate</name>
    </ligand>
</feature>
<comment type="cofactor">
    <cofactor evidence="9">
        <name>Zn(2+)</name>
        <dbReference type="ChEBI" id="CHEBI:29105"/>
    </cofactor>
    <text evidence="9">Binds 1 zinc ion per subunit.</text>
</comment>
<dbReference type="AlphaFoldDB" id="A0A938B1M0"/>
<evidence type="ECO:0000313" key="12">
    <source>
        <dbReference type="Proteomes" id="UP000712673"/>
    </source>
</evidence>
<dbReference type="InterPro" id="IPR050099">
    <property type="entry name" value="SIS_GmhA/DiaA_subfam"/>
</dbReference>
<feature type="binding site" evidence="9">
    <location>
        <position position="121"/>
    </location>
    <ligand>
        <name>substrate</name>
    </ligand>
</feature>
<name>A0A938B1M0_UNCTE</name>
<dbReference type="InterPro" id="IPR001347">
    <property type="entry name" value="SIS_dom"/>
</dbReference>
<dbReference type="PANTHER" id="PTHR30390:SF6">
    <property type="entry name" value="DNAA INITIATOR-ASSOCIATING PROTEIN DIAA"/>
    <property type="match status" value="1"/>
</dbReference>
<dbReference type="GO" id="GO:0005737">
    <property type="term" value="C:cytoplasm"/>
    <property type="evidence" value="ECO:0007669"/>
    <property type="project" value="UniProtKB-SubCell"/>
</dbReference>
<keyword evidence="5 9" id="KW-0479">Metal-binding</keyword>
<dbReference type="SUPFAM" id="SSF53697">
    <property type="entry name" value="SIS domain"/>
    <property type="match status" value="1"/>
</dbReference>
<comment type="miscellaneous">
    <text evidence="9">The reaction produces a racemic mixture of D-glycero-alpha-D-manno-heptose 7-phosphate and D-glycero-beta-D-manno-heptose 7-phosphate.</text>
</comment>
<evidence type="ECO:0000256" key="5">
    <source>
        <dbReference type="ARBA" id="ARBA00022723"/>
    </source>
</evidence>